<evidence type="ECO:0000313" key="4">
    <source>
        <dbReference type="Proteomes" id="UP000288716"/>
    </source>
</evidence>
<dbReference type="EMBL" id="NCKV01003653">
    <property type="protein sequence ID" value="RWS25489.1"/>
    <property type="molecule type" value="Genomic_DNA"/>
</dbReference>
<dbReference type="InterPro" id="IPR001810">
    <property type="entry name" value="F-box_dom"/>
</dbReference>
<keyword evidence="3" id="KW-0489">Methyltransferase</keyword>
<feature type="compositionally biased region" description="Polar residues" evidence="1">
    <location>
        <begin position="1"/>
        <end position="14"/>
    </location>
</feature>
<comment type="caution">
    <text evidence="3">The sequence shown here is derived from an EMBL/GenBank/DDBJ whole genome shotgun (WGS) entry which is preliminary data.</text>
</comment>
<dbReference type="SMART" id="SM00367">
    <property type="entry name" value="LRR_CC"/>
    <property type="match status" value="4"/>
</dbReference>
<dbReference type="GO" id="GO:0031146">
    <property type="term" value="P:SCF-dependent proteasomal ubiquitin-dependent protein catabolic process"/>
    <property type="evidence" value="ECO:0007669"/>
    <property type="project" value="TreeGrafter"/>
</dbReference>
<feature type="compositionally biased region" description="Low complexity" evidence="1">
    <location>
        <begin position="90"/>
        <end position="100"/>
    </location>
</feature>
<organism evidence="3 4">
    <name type="scientific">Leptotrombidium deliense</name>
    <dbReference type="NCBI Taxonomy" id="299467"/>
    <lineage>
        <taxon>Eukaryota</taxon>
        <taxon>Metazoa</taxon>
        <taxon>Ecdysozoa</taxon>
        <taxon>Arthropoda</taxon>
        <taxon>Chelicerata</taxon>
        <taxon>Arachnida</taxon>
        <taxon>Acari</taxon>
        <taxon>Acariformes</taxon>
        <taxon>Trombidiformes</taxon>
        <taxon>Prostigmata</taxon>
        <taxon>Anystina</taxon>
        <taxon>Parasitengona</taxon>
        <taxon>Trombiculoidea</taxon>
        <taxon>Trombiculidae</taxon>
        <taxon>Leptotrombidium</taxon>
    </lineage>
</organism>
<name>A0A443SD97_9ACAR</name>
<keyword evidence="4" id="KW-1185">Reference proteome</keyword>
<feature type="compositionally biased region" description="Basic and acidic residues" evidence="1">
    <location>
        <begin position="150"/>
        <end position="168"/>
    </location>
</feature>
<dbReference type="VEuPathDB" id="VectorBase:LDEU006551"/>
<keyword evidence="3" id="KW-0808">Transferase</keyword>
<dbReference type="SUPFAM" id="SSF52047">
    <property type="entry name" value="RNI-like"/>
    <property type="match status" value="1"/>
</dbReference>
<evidence type="ECO:0000313" key="3">
    <source>
        <dbReference type="EMBL" id="RWS25489.1"/>
    </source>
</evidence>
<feature type="region of interest" description="Disordered" evidence="1">
    <location>
        <begin position="138"/>
        <end position="168"/>
    </location>
</feature>
<dbReference type="Gene3D" id="3.80.10.10">
    <property type="entry name" value="Ribonuclease Inhibitor"/>
    <property type="match status" value="2"/>
</dbReference>
<reference evidence="3 4" key="1">
    <citation type="journal article" date="2018" name="Gigascience">
        <title>Genomes of trombidid mites reveal novel predicted allergens and laterally-transferred genes associated with secondary metabolism.</title>
        <authorList>
            <person name="Dong X."/>
            <person name="Chaisiri K."/>
            <person name="Xia D."/>
            <person name="Armstrong S.D."/>
            <person name="Fang Y."/>
            <person name="Donnelly M.J."/>
            <person name="Kadowaki T."/>
            <person name="McGarry J.W."/>
            <person name="Darby A.C."/>
            <person name="Makepeace B.L."/>
        </authorList>
    </citation>
    <scope>NUCLEOTIDE SEQUENCE [LARGE SCALE GENOMIC DNA]</scope>
    <source>
        <strain evidence="3">UoL-UT</strain>
    </source>
</reference>
<dbReference type="GO" id="GO:0032259">
    <property type="term" value="P:methylation"/>
    <property type="evidence" value="ECO:0007669"/>
    <property type="project" value="UniProtKB-KW"/>
</dbReference>
<dbReference type="PANTHER" id="PTHR13318">
    <property type="entry name" value="PARTNER OF PAIRED, ISOFORM B-RELATED"/>
    <property type="match status" value="1"/>
</dbReference>
<feature type="compositionally biased region" description="Acidic residues" evidence="1">
    <location>
        <begin position="65"/>
        <end position="76"/>
    </location>
</feature>
<dbReference type="OrthoDB" id="5876800at2759"/>
<feature type="region of interest" description="Disordered" evidence="1">
    <location>
        <begin position="64"/>
        <end position="109"/>
    </location>
</feature>
<dbReference type="PANTHER" id="PTHR13318:SF190">
    <property type="entry name" value="PARTNER OF PAIRED, ISOFORM B"/>
    <property type="match status" value="1"/>
</dbReference>
<dbReference type="Pfam" id="PF13516">
    <property type="entry name" value="LRR_6"/>
    <property type="match status" value="2"/>
</dbReference>
<dbReference type="Proteomes" id="UP000288716">
    <property type="component" value="Unassembled WGS sequence"/>
</dbReference>
<dbReference type="AlphaFoldDB" id="A0A443SD97"/>
<dbReference type="CDD" id="cd22122">
    <property type="entry name" value="F-box_JHDM"/>
    <property type="match status" value="1"/>
</dbReference>
<dbReference type="InterPro" id="IPR006553">
    <property type="entry name" value="Leu-rich_rpt_Cys-con_subtyp"/>
</dbReference>
<protein>
    <submittedName>
        <fullName evidence="3">Lysine-specific demethylase 2B-like protein</fullName>
    </submittedName>
</protein>
<dbReference type="Gene3D" id="1.20.1280.50">
    <property type="match status" value="1"/>
</dbReference>
<evidence type="ECO:0000259" key="2">
    <source>
        <dbReference type="Pfam" id="PF12937"/>
    </source>
</evidence>
<gene>
    <name evidence="3" type="ORF">B4U80_06731</name>
</gene>
<dbReference type="STRING" id="299467.A0A443SD97"/>
<proteinExistence type="predicted"/>
<evidence type="ECO:0000256" key="1">
    <source>
        <dbReference type="SAM" id="MobiDB-lite"/>
    </source>
</evidence>
<sequence>MRFSGVTNHSSQVYSLKKSLTPKRSSSTQSNKHDAVENSTSKKIIVDEGGDRLVTERLKGFQLAFDEDTDNDTDENYESRESAKSNMFNSRYSSSPSSSSDEYDSSENNVKKVRLSNTVCDNSNRQCLKPKFVVRPAPLEEDVSDSEDDTDKKLRENDESDDDHEKQKSMNKYFKKLKKTKVENLCLERDVMLPVLPYLCRKDLINCMLVCKVWNGWCLDPKLWKNLDLTRQKITSNSLIGLVRRQPMELNLSWSSISKRQLSWLIARLPQLQSLSLAGCASSILNALCTCNCPLLKMLDLSWVDSLCDNIVRELLSAPLDSRPGVLETKTRLRHLTEIRLSGSAVSDVSIRLMSHHLPQLAVVDLSNCQKVSDMGIAVLGAAKSSKLTTLKLSSCGNISDTSLDALKRCQHLKHLDLRDCNQVSVGACHKFILTINTKTRLTMKIPKLLESKCN</sequence>
<dbReference type="Pfam" id="PF12937">
    <property type="entry name" value="F-box-like"/>
    <property type="match status" value="1"/>
</dbReference>
<accession>A0A443SD97</accession>
<dbReference type="GO" id="GO:0019005">
    <property type="term" value="C:SCF ubiquitin ligase complex"/>
    <property type="evidence" value="ECO:0007669"/>
    <property type="project" value="TreeGrafter"/>
</dbReference>
<feature type="domain" description="F-box" evidence="2">
    <location>
        <begin position="190"/>
        <end position="229"/>
    </location>
</feature>
<dbReference type="GO" id="GO:0008168">
    <property type="term" value="F:methyltransferase activity"/>
    <property type="evidence" value="ECO:0007669"/>
    <property type="project" value="UniProtKB-KW"/>
</dbReference>
<feature type="compositionally biased region" description="Acidic residues" evidence="1">
    <location>
        <begin position="139"/>
        <end position="149"/>
    </location>
</feature>
<dbReference type="InterPro" id="IPR032675">
    <property type="entry name" value="LRR_dom_sf"/>
</dbReference>
<feature type="region of interest" description="Disordered" evidence="1">
    <location>
        <begin position="1"/>
        <end position="49"/>
    </location>
</feature>
<dbReference type="InterPro" id="IPR001611">
    <property type="entry name" value="Leu-rich_rpt"/>
</dbReference>